<proteinExistence type="predicted"/>
<name>A0ABQ2LCD9_9PROT</name>
<dbReference type="Gene3D" id="3.90.660.10">
    <property type="match status" value="1"/>
</dbReference>
<dbReference type="NCBIfam" id="TIGR03467">
    <property type="entry name" value="HpnE"/>
    <property type="match status" value="1"/>
</dbReference>
<protein>
    <submittedName>
        <fullName evidence="2">Amine oxidase</fullName>
    </submittedName>
</protein>
<dbReference type="Gene3D" id="3.50.50.60">
    <property type="entry name" value="FAD/NAD(P)-binding domain"/>
    <property type="match status" value="2"/>
</dbReference>
<evidence type="ECO:0000313" key="3">
    <source>
        <dbReference type="Proteomes" id="UP000602381"/>
    </source>
</evidence>
<reference evidence="3" key="1">
    <citation type="journal article" date="2019" name="Int. J. Syst. Evol. Microbiol.">
        <title>The Global Catalogue of Microorganisms (GCM) 10K type strain sequencing project: providing services to taxonomists for standard genome sequencing and annotation.</title>
        <authorList>
            <consortium name="The Broad Institute Genomics Platform"/>
            <consortium name="The Broad Institute Genome Sequencing Center for Infectious Disease"/>
            <person name="Wu L."/>
            <person name="Ma J."/>
        </authorList>
    </citation>
    <scope>NUCLEOTIDE SEQUENCE [LARGE SCALE GENOMIC DNA]</scope>
    <source>
        <strain evidence="3">JCM 17843</strain>
    </source>
</reference>
<keyword evidence="3" id="KW-1185">Reference proteome</keyword>
<dbReference type="Pfam" id="PF01593">
    <property type="entry name" value="Amino_oxidase"/>
    <property type="match status" value="1"/>
</dbReference>
<dbReference type="InterPro" id="IPR036188">
    <property type="entry name" value="FAD/NAD-bd_sf"/>
</dbReference>
<dbReference type="InterPro" id="IPR050464">
    <property type="entry name" value="Zeta_carotene_desat/Oxidored"/>
</dbReference>
<dbReference type="PANTHER" id="PTHR42923">
    <property type="entry name" value="PROTOPORPHYRINOGEN OXIDASE"/>
    <property type="match status" value="1"/>
</dbReference>
<dbReference type="InterPro" id="IPR002937">
    <property type="entry name" value="Amino_oxidase"/>
</dbReference>
<evidence type="ECO:0000313" key="2">
    <source>
        <dbReference type="EMBL" id="GGO10499.1"/>
    </source>
</evidence>
<evidence type="ECO:0000259" key="1">
    <source>
        <dbReference type="Pfam" id="PF01593"/>
    </source>
</evidence>
<accession>A0ABQ2LCD9</accession>
<dbReference type="InterPro" id="IPR017830">
    <property type="entry name" value="SQase_HpnE"/>
</dbReference>
<gene>
    <name evidence="2" type="ORF">GCM10007972_13340</name>
</gene>
<comment type="caution">
    <text evidence="2">The sequence shown here is derived from an EMBL/GenBank/DDBJ whole genome shotgun (WGS) entry which is preliminary data.</text>
</comment>
<dbReference type="EMBL" id="BMOV01000004">
    <property type="protein sequence ID" value="GGO10499.1"/>
    <property type="molecule type" value="Genomic_DNA"/>
</dbReference>
<organism evidence="2 3">
    <name type="scientific">Iodidimonas muriae</name>
    <dbReference type="NCBI Taxonomy" id="261467"/>
    <lineage>
        <taxon>Bacteria</taxon>
        <taxon>Pseudomonadati</taxon>
        <taxon>Pseudomonadota</taxon>
        <taxon>Alphaproteobacteria</taxon>
        <taxon>Iodidimonadales</taxon>
        <taxon>Iodidimonadaceae</taxon>
        <taxon>Iodidimonas</taxon>
    </lineage>
</organism>
<dbReference type="RefSeq" id="WP_150005388.1">
    <property type="nucleotide sequence ID" value="NZ_BMOV01000004.1"/>
</dbReference>
<dbReference type="PANTHER" id="PTHR42923:SF47">
    <property type="entry name" value="BLR3003 PROTEIN"/>
    <property type="match status" value="1"/>
</dbReference>
<dbReference type="SUPFAM" id="SSF51905">
    <property type="entry name" value="FAD/NAD(P)-binding domain"/>
    <property type="match status" value="1"/>
</dbReference>
<sequence length="441" mass="48313">MARVHIIGGGLAGLAAAVRIAKAGHDLTLYETAARAGGRCRSFHDEKLGCVIDNGNHLMLSGNGSLYAYLDDINARDRLVGPDAADFPFVDLETDERWTLSLNKGRWQGWVLDRNRRIPGTRAWDYLSALRVLMARRDDRIASLLNPNSVLYHRLWEPLIVAVLNTDPDIASAHLMRRVLLESFAKGQAYCQPRMARHSLADTLVDPALDLLENAGAKLRFHSRISHLDLSDSRILAINLGKESIRLDPEDRVILATPPWIAQQLLDGLATPETGETIVNVHFRMPTALYETPIRIVGLVGGLVQWIFVRGDVASVTISAANKLSKISADDIARNCWSEVARALELGDSPLPAFRVIKEKRATFSATPDAATNRPGARTKWSNLTLAGDWTDTDLPSTIEGAIRSGHRAATHCLSTIGRAVKAHAADSNPITDNRTGVMQS</sequence>
<feature type="domain" description="Amine oxidase" evidence="1">
    <location>
        <begin position="11"/>
        <end position="413"/>
    </location>
</feature>
<dbReference type="Proteomes" id="UP000602381">
    <property type="component" value="Unassembled WGS sequence"/>
</dbReference>